<evidence type="ECO:0000256" key="4">
    <source>
        <dbReference type="ARBA" id="ARBA00022729"/>
    </source>
</evidence>
<evidence type="ECO:0000256" key="5">
    <source>
        <dbReference type="ARBA" id="ARBA00022737"/>
    </source>
</evidence>
<evidence type="ECO:0000256" key="6">
    <source>
        <dbReference type="ARBA" id="ARBA00022989"/>
    </source>
</evidence>
<feature type="region of interest" description="Disordered" evidence="10">
    <location>
        <begin position="613"/>
        <end position="634"/>
    </location>
</feature>
<dbReference type="InterPro" id="IPR013783">
    <property type="entry name" value="Ig-like_fold"/>
</dbReference>
<dbReference type="InterPro" id="IPR052672">
    <property type="entry name" value="Type1_Cytokine_Rcpt_Type2"/>
</dbReference>
<proteinExistence type="inferred from homology"/>
<dbReference type="AlphaFoldDB" id="A0A556TY08"/>
<keyword evidence="6" id="KW-1133">Transmembrane helix</keyword>
<dbReference type="Proteomes" id="UP000319801">
    <property type="component" value="Unassembled WGS sequence"/>
</dbReference>
<evidence type="ECO:0000256" key="10">
    <source>
        <dbReference type="SAM" id="MobiDB-lite"/>
    </source>
</evidence>
<evidence type="ECO:0000313" key="13">
    <source>
        <dbReference type="EMBL" id="TSL22042.1"/>
    </source>
</evidence>
<dbReference type="Gene3D" id="2.60.40.10">
    <property type="entry name" value="Immunoglobulins"/>
    <property type="match status" value="4"/>
</dbReference>
<keyword evidence="7" id="KW-0472">Membrane</keyword>
<keyword evidence="14" id="KW-1185">Reference proteome</keyword>
<keyword evidence="8 13" id="KW-0675">Receptor</keyword>
<evidence type="ECO:0000256" key="2">
    <source>
        <dbReference type="ARBA" id="ARBA00008921"/>
    </source>
</evidence>
<dbReference type="PANTHER" id="PTHR48423:SF1">
    <property type="entry name" value="INTERLEUKIN-27 RECEPTOR SUBUNIT ALPHA"/>
    <property type="match status" value="1"/>
</dbReference>
<feature type="compositionally biased region" description="Acidic residues" evidence="10">
    <location>
        <begin position="617"/>
        <end position="633"/>
    </location>
</feature>
<dbReference type="SMART" id="SM00060">
    <property type="entry name" value="FN3"/>
    <property type="match status" value="2"/>
</dbReference>
<evidence type="ECO:0000256" key="7">
    <source>
        <dbReference type="ARBA" id="ARBA00023136"/>
    </source>
</evidence>
<organism evidence="13 14">
    <name type="scientific">Bagarius yarrelli</name>
    <name type="common">Goonch</name>
    <name type="synonym">Bagrus yarrelli</name>
    <dbReference type="NCBI Taxonomy" id="175774"/>
    <lineage>
        <taxon>Eukaryota</taxon>
        <taxon>Metazoa</taxon>
        <taxon>Chordata</taxon>
        <taxon>Craniata</taxon>
        <taxon>Vertebrata</taxon>
        <taxon>Euteleostomi</taxon>
        <taxon>Actinopterygii</taxon>
        <taxon>Neopterygii</taxon>
        <taxon>Teleostei</taxon>
        <taxon>Ostariophysi</taxon>
        <taxon>Siluriformes</taxon>
        <taxon>Sisoridae</taxon>
        <taxon>Sisorinae</taxon>
        <taxon>Bagarius</taxon>
    </lineage>
</organism>
<feature type="domain" description="Fibronectin type-III" evidence="12">
    <location>
        <begin position="389"/>
        <end position="484"/>
    </location>
</feature>
<dbReference type="PROSITE" id="PS50853">
    <property type="entry name" value="FN3"/>
    <property type="match status" value="2"/>
</dbReference>
<dbReference type="CDD" id="cd00063">
    <property type="entry name" value="FN3"/>
    <property type="match status" value="3"/>
</dbReference>
<dbReference type="PANTHER" id="PTHR48423">
    <property type="entry name" value="INTERLEUKIN-27 RECEPTOR SUBUNIT ALPHA"/>
    <property type="match status" value="1"/>
</dbReference>
<keyword evidence="5" id="KW-0677">Repeat</keyword>
<dbReference type="OrthoDB" id="10005435at2759"/>
<evidence type="ECO:0000256" key="8">
    <source>
        <dbReference type="ARBA" id="ARBA00023170"/>
    </source>
</evidence>
<dbReference type="InterPro" id="IPR036116">
    <property type="entry name" value="FN3_sf"/>
</dbReference>
<dbReference type="InterPro" id="IPR003961">
    <property type="entry name" value="FN3_dom"/>
</dbReference>
<evidence type="ECO:0000256" key="11">
    <source>
        <dbReference type="SAM" id="SignalP"/>
    </source>
</evidence>
<sequence length="672" mass="76018">MFPKGDVWSTLMFLLLLTTGARTEKICSVHSNHEVNMGSSFQIYCIFKKECKRLIYQDEVPLNYSSLNSSVVIMSIENLTRTTTFTCKCQNDPEPCGTDIVPGYPPAVPQNLTCIQEGEFGHVKCTWKTGQETHIKTTSHLWVLGLPPVHYESVAVHEGTRSASFPVSGTKSRFSVWIHVKNSLGTVNSTVFNFTLYEIVKPRSPQIRTIYCSSTQCQLSTDNTQNIQLIEIRYRKKQGSWTTVSFENTNSTTSWAIGSLNPYSMYAFEVRWKLSPTKGLWSEWTQIKGMTDEEAFLPHKVSHTLLNNHSVALYWPRTVGADPVTEFLVEWFPVGQKQHLQWIRVDKHINTAHITGLQPAQCYEGAVVYLHSSWTKKAIFNRIATWQTAPQQSPASSIDVKSESVKVEWREIPPEKRGGCLQHYTIYLKDSTGKIQNYSVPHPQREFIINGLILGQKYRLWVSAWTTAGESPVANEHPFKPKRFKETLDEKPLALLISVGSAVSFTCLCLLCLCQFSSGEMKLQLYLSDSSINEEEPNMVEVEEFSQETLPEDKPISNEETLHLVDTQAESAPYQHKIISSYLKSFSNESSSSDATQASRSTDISVDYISTHKVISGEEEEEEEDSDGDEDHETFEFFPCHRSPFLEPLITDGGLLTLDSVKIDCSDFLDCV</sequence>
<evidence type="ECO:0000259" key="12">
    <source>
        <dbReference type="PROSITE" id="PS50853"/>
    </source>
</evidence>
<feature type="signal peptide" evidence="11">
    <location>
        <begin position="1"/>
        <end position="23"/>
    </location>
</feature>
<evidence type="ECO:0000256" key="3">
    <source>
        <dbReference type="ARBA" id="ARBA00022692"/>
    </source>
</evidence>
<name>A0A556TY08_BAGYA</name>
<keyword evidence="3" id="KW-0812">Transmembrane</keyword>
<feature type="domain" description="Fibronectin type-III" evidence="12">
    <location>
        <begin position="201"/>
        <end position="294"/>
    </location>
</feature>
<reference evidence="13 14" key="1">
    <citation type="journal article" date="2019" name="Genome Biol. Evol.">
        <title>Whole-Genome Sequencing of the Giant Devil Catfish, Bagarius yarrelli.</title>
        <authorList>
            <person name="Jiang W."/>
            <person name="Lv Y."/>
            <person name="Cheng L."/>
            <person name="Yang K."/>
            <person name="Chao B."/>
            <person name="Wang X."/>
            <person name="Li Y."/>
            <person name="Pan X."/>
            <person name="You X."/>
            <person name="Zhang Y."/>
            <person name="Yang J."/>
            <person name="Li J."/>
            <person name="Zhang X."/>
            <person name="Liu S."/>
            <person name="Sun C."/>
            <person name="Yang J."/>
            <person name="Shi Q."/>
        </authorList>
    </citation>
    <scope>NUCLEOTIDE SEQUENCE [LARGE SCALE GENOMIC DNA]</scope>
    <source>
        <strain evidence="13">JWS20170419001</strain>
        <tissue evidence="13">Muscle</tissue>
    </source>
</reference>
<evidence type="ECO:0000256" key="1">
    <source>
        <dbReference type="ARBA" id="ARBA00004479"/>
    </source>
</evidence>
<dbReference type="EMBL" id="VCAZ01000028">
    <property type="protein sequence ID" value="TSL22042.1"/>
    <property type="molecule type" value="Genomic_DNA"/>
</dbReference>
<protein>
    <submittedName>
        <fullName evidence="13">Interleukin-12 receptor subunit beta-2</fullName>
    </submittedName>
</protein>
<evidence type="ECO:0000256" key="9">
    <source>
        <dbReference type="ARBA" id="ARBA00023180"/>
    </source>
</evidence>
<keyword evidence="4 11" id="KW-0732">Signal</keyword>
<comment type="caution">
    <text evidence="13">The sequence shown here is derived from an EMBL/GenBank/DDBJ whole genome shotgun (WGS) entry which is preliminary data.</text>
</comment>
<dbReference type="SUPFAM" id="SSF49265">
    <property type="entry name" value="Fibronectin type III"/>
    <property type="match status" value="3"/>
</dbReference>
<dbReference type="Pfam" id="PF00041">
    <property type="entry name" value="fn3"/>
    <property type="match status" value="1"/>
</dbReference>
<accession>A0A556TY08</accession>
<comment type="subcellular location">
    <subcellularLocation>
        <location evidence="1">Membrane</location>
        <topology evidence="1">Single-pass type I membrane protein</topology>
    </subcellularLocation>
</comment>
<keyword evidence="9" id="KW-0325">Glycoprotein</keyword>
<gene>
    <name evidence="13" type="ORF">Baya_6338</name>
</gene>
<feature type="chain" id="PRO_5022162302" evidence="11">
    <location>
        <begin position="24"/>
        <end position="672"/>
    </location>
</feature>
<comment type="similarity">
    <text evidence="2">Belongs to the type I cytokine receptor family. Type 2 subfamily.</text>
</comment>
<evidence type="ECO:0000313" key="14">
    <source>
        <dbReference type="Proteomes" id="UP000319801"/>
    </source>
</evidence>
<dbReference type="GO" id="GO:0005886">
    <property type="term" value="C:plasma membrane"/>
    <property type="evidence" value="ECO:0007669"/>
    <property type="project" value="UniProtKB-ARBA"/>
</dbReference>